<dbReference type="SUPFAM" id="SSF54427">
    <property type="entry name" value="NTF2-like"/>
    <property type="match status" value="1"/>
</dbReference>
<organism evidence="2 3">
    <name type="scientific">Bosea eneae</name>
    <dbReference type="NCBI Taxonomy" id="151454"/>
    <lineage>
        <taxon>Bacteria</taxon>
        <taxon>Pseudomonadati</taxon>
        <taxon>Pseudomonadota</taxon>
        <taxon>Alphaproteobacteria</taxon>
        <taxon>Hyphomicrobiales</taxon>
        <taxon>Boseaceae</taxon>
        <taxon>Bosea</taxon>
    </lineage>
</organism>
<dbReference type="Proteomes" id="UP001596053">
    <property type="component" value="Unassembled WGS sequence"/>
</dbReference>
<gene>
    <name evidence="2" type="ORF">ACFPOB_08395</name>
</gene>
<feature type="domain" description="DUF4440" evidence="1">
    <location>
        <begin position="2"/>
        <end position="107"/>
    </location>
</feature>
<proteinExistence type="predicted"/>
<name>A0ABW0IN19_9HYPH</name>
<keyword evidence="3" id="KW-1185">Reference proteome</keyword>
<dbReference type="Gene3D" id="3.10.450.50">
    <property type="match status" value="1"/>
</dbReference>
<comment type="caution">
    <text evidence="2">The sequence shown here is derived from an EMBL/GenBank/DDBJ whole genome shotgun (WGS) entry which is preliminary data.</text>
</comment>
<dbReference type="EMBL" id="JBHSLW010000010">
    <property type="protein sequence ID" value="MFC5419579.1"/>
    <property type="molecule type" value="Genomic_DNA"/>
</dbReference>
<dbReference type="InterPro" id="IPR032710">
    <property type="entry name" value="NTF2-like_dom_sf"/>
</dbReference>
<protein>
    <submittedName>
        <fullName evidence="2">DUF4440 domain-containing protein</fullName>
    </submittedName>
</protein>
<reference evidence="3" key="1">
    <citation type="journal article" date="2019" name="Int. J. Syst. Evol. Microbiol.">
        <title>The Global Catalogue of Microorganisms (GCM) 10K type strain sequencing project: providing services to taxonomists for standard genome sequencing and annotation.</title>
        <authorList>
            <consortium name="The Broad Institute Genomics Platform"/>
            <consortium name="The Broad Institute Genome Sequencing Center for Infectious Disease"/>
            <person name="Wu L."/>
            <person name="Ma J."/>
        </authorList>
    </citation>
    <scope>NUCLEOTIDE SEQUENCE [LARGE SCALE GENOMIC DNA]</scope>
    <source>
        <strain evidence="3">NCAIM B.01391</strain>
    </source>
</reference>
<dbReference type="Pfam" id="PF14534">
    <property type="entry name" value="DUF4440"/>
    <property type="match status" value="1"/>
</dbReference>
<evidence type="ECO:0000313" key="2">
    <source>
        <dbReference type="EMBL" id="MFC5419579.1"/>
    </source>
</evidence>
<accession>A0ABW0IN19</accession>
<dbReference type="InterPro" id="IPR027843">
    <property type="entry name" value="DUF4440"/>
</dbReference>
<dbReference type="RefSeq" id="WP_377797936.1">
    <property type="nucleotide sequence ID" value="NZ_JBHSLW010000010.1"/>
</dbReference>
<sequence>MLRRLEEELLAPETRSSPDKLADLLADDFIEFGRSGHVYDKRQTIEALAGEAGGPEAAARTAARFHVNELAEGVVLLTYRSARHEAGSATHALRSSIWAWREGRWQMVFHQGTPTNTSGGD</sequence>
<evidence type="ECO:0000259" key="1">
    <source>
        <dbReference type="Pfam" id="PF14534"/>
    </source>
</evidence>
<evidence type="ECO:0000313" key="3">
    <source>
        <dbReference type="Proteomes" id="UP001596053"/>
    </source>
</evidence>